<proteinExistence type="predicted"/>
<keyword evidence="2" id="KW-1185">Reference proteome</keyword>
<dbReference type="EMBL" id="QFYR01000003">
    <property type="protein sequence ID" value="RAK52150.1"/>
    <property type="molecule type" value="Genomic_DNA"/>
</dbReference>
<sequence length="59" mass="6855">MAVQMRDDALAMAARHLVQQIRLSEFKDELNHRLVMNVAFLELEELVMPSPSERQETSE</sequence>
<dbReference type="AlphaFoldDB" id="A0A328ABX8"/>
<gene>
    <name evidence="1" type="ORF">DJ018_13420</name>
</gene>
<organism evidence="1 2">
    <name type="scientific">Phenylobacterium deserti</name>
    <dbReference type="NCBI Taxonomy" id="1914756"/>
    <lineage>
        <taxon>Bacteria</taxon>
        <taxon>Pseudomonadati</taxon>
        <taxon>Pseudomonadota</taxon>
        <taxon>Alphaproteobacteria</taxon>
        <taxon>Caulobacterales</taxon>
        <taxon>Caulobacteraceae</taxon>
        <taxon>Phenylobacterium</taxon>
    </lineage>
</organism>
<comment type="caution">
    <text evidence="1">The sequence shown here is derived from an EMBL/GenBank/DDBJ whole genome shotgun (WGS) entry which is preliminary data.</text>
</comment>
<dbReference type="Proteomes" id="UP000249725">
    <property type="component" value="Unassembled WGS sequence"/>
</dbReference>
<reference evidence="2" key="1">
    <citation type="submission" date="2018-05" db="EMBL/GenBank/DDBJ databases">
        <authorList>
            <person name="Li X."/>
        </authorList>
    </citation>
    <scope>NUCLEOTIDE SEQUENCE [LARGE SCALE GENOMIC DNA]</scope>
    <source>
        <strain evidence="2">YIM 73061</strain>
    </source>
</reference>
<protein>
    <submittedName>
        <fullName evidence="1">Uncharacterized protein</fullName>
    </submittedName>
</protein>
<name>A0A328ABX8_9CAUL</name>
<accession>A0A328ABX8</accession>
<evidence type="ECO:0000313" key="2">
    <source>
        <dbReference type="Proteomes" id="UP000249725"/>
    </source>
</evidence>
<evidence type="ECO:0000313" key="1">
    <source>
        <dbReference type="EMBL" id="RAK52150.1"/>
    </source>
</evidence>